<evidence type="ECO:0000313" key="1">
    <source>
        <dbReference type="EMBL" id="TPG47106.1"/>
    </source>
</evidence>
<reference evidence="1 2" key="1">
    <citation type="journal article" date="2019" name="Environ. Microbiol.">
        <title>Species interactions and distinct microbial communities in high Arctic permafrost affected cryosols are associated with the CH4 and CO2 gas fluxes.</title>
        <authorList>
            <person name="Altshuler I."/>
            <person name="Hamel J."/>
            <person name="Turney S."/>
            <person name="Magnuson E."/>
            <person name="Levesque R."/>
            <person name="Greer C."/>
            <person name="Whyte L.G."/>
        </authorList>
    </citation>
    <scope>NUCLEOTIDE SEQUENCE [LARGE SCALE GENOMIC DNA]</scope>
    <source>
        <strain evidence="1 2">E6.1</strain>
    </source>
</reference>
<accession>A0A502FCL4</accession>
<protein>
    <submittedName>
        <fullName evidence="1">Uncharacterized protein</fullName>
    </submittedName>
</protein>
<dbReference type="Proteomes" id="UP000319931">
    <property type="component" value="Unassembled WGS sequence"/>
</dbReference>
<sequence length="61" mass="6681">MDAFFAGLGRGNKTRRRTSALRKLTDRVMSPAGEHRALVRFADTVTCISPKLGLHLAILVS</sequence>
<name>A0A502FCL4_9SPHN</name>
<dbReference type="EMBL" id="RCZC01000011">
    <property type="protein sequence ID" value="TPG47106.1"/>
    <property type="molecule type" value="Genomic_DNA"/>
</dbReference>
<keyword evidence="2" id="KW-1185">Reference proteome</keyword>
<proteinExistence type="predicted"/>
<organism evidence="1 2">
    <name type="scientific">Sphingomonas glacialis</name>
    <dbReference type="NCBI Taxonomy" id="658225"/>
    <lineage>
        <taxon>Bacteria</taxon>
        <taxon>Pseudomonadati</taxon>
        <taxon>Pseudomonadota</taxon>
        <taxon>Alphaproteobacteria</taxon>
        <taxon>Sphingomonadales</taxon>
        <taxon>Sphingomonadaceae</taxon>
        <taxon>Sphingomonas</taxon>
    </lineage>
</organism>
<evidence type="ECO:0000313" key="2">
    <source>
        <dbReference type="Proteomes" id="UP000319931"/>
    </source>
</evidence>
<comment type="caution">
    <text evidence="1">The sequence shown here is derived from an EMBL/GenBank/DDBJ whole genome shotgun (WGS) entry which is preliminary data.</text>
</comment>
<dbReference type="AlphaFoldDB" id="A0A502FCL4"/>
<gene>
    <name evidence="1" type="ORF">EAH76_22080</name>
</gene>